<dbReference type="PATRIC" id="fig|1121022.4.peg.2623"/>
<dbReference type="eggNOG" id="COG3806">
    <property type="taxonomic scope" value="Bacteria"/>
</dbReference>
<keyword evidence="4" id="KW-1185">Reference proteome</keyword>
<dbReference type="InterPro" id="IPR012807">
    <property type="entry name" value="Anti-sigma_ChrR"/>
</dbReference>
<comment type="caution">
    <text evidence="3">The sequence shown here is derived from an EMBL/GenBank/DDBJ whole genome shotgun (WGS) entry which is preliminary data.</text>
</comment>
<dbReference type="InterPro" id="IPR011051">
    <property type="entry name" value="RmlC_Cupin_sf"/>
</dbReference>
<organism evidence="3 4">
    <name type="scientific">Asticcacaulis benevestitus DSM 16100 = ATCC BAA-896</name>
    <dbReference type="NCBI Taxonomy" id="1121022"/>
    <lineage>
        <taxon>Bacteria</taxon>
        <taxon>Pseudomonadati</taxon>
        <taxon>Pseudomonadota</taxon>
        <taxon>Alphaproteobacteria</taxon>
        <taxon>Caulobacterales</taxon>
        <taxon>Caulobacteraceae</taxon>
        <taxon>Asticcacaulis</taxon>
    </lineage>
</organism>
<evidence type="ECO:0000259" key="1">
    <source>
        <dbReference type="Pfam" id="PF12973"/>
    </source>
</evidence>
<dbReference type="NCBIfam" id="TIGR02451">
    <property type="entry name" value="anti_sig_ChrR"/>
    <property type="match status" value="1"/>
</dbReference>
<evidence type="ECO:0008006" key="5">
    <source>
        <dbReference type="Google" id="ProtNLM"/>
    </source>
</evidence>
<feature type="domain" description="ChrR-like cupin" evidence="1">
    <location>
        <begin position="114"/>
        <end position="202"/>
    </location>
</feature>
<dbReference type="OrthoDB" id="2988517at2"/>
<evidence type="ECO:0000259" key="2">
    <source>
        <dbReference type="Pfam" id="PF13490"/>
    </source>
</evidence>
<dbReference type="InterPro" id="IPR014710">
    <property type="entry name" value="RmlC-like_jellyroll"/>
</dbReference>
<reference evidence="3 4" key="1">
    <citation type="journal article" date="2014" name="Nature">
        <title>Sequential evolution of bacterial morphology by co-option of a developmental regulator.</title>
        <authorList>
            <person name="Jiang C."/>
            <person name="Brown P.J."/>
            <person name="Ducret A."/>
            <person name="Brun Y.V."/>
        </authorList>
    </citation>
    <scope>NUCLEOTIDE SEQUENCE [LARGE SCALE GENOMIC DNA]</scope>
    <source>
        <strain evidence="3 4">DSM 16100</strain>
    </source>
</reference>
<dbReference type="EMBL" id="AWGB01000025">
    <property type="protein sequence ID" value="ESQ90276.1"/>
    <property type="molecule type" value="Genomic_DNA"/>
</dbReference>
<dbReference type="CDD" id="cd20301">
    <property type="entry name" value="cupin_ChrR"/>
    <property type="match status" value="1"/>
</dbReference>
<name>V4PPS4_9CAUL</name>
<protein>
    <recommendedName>
        <fullName evidence="5">ChrR-like cupin domain-containing protein</fullName>
    </recommendedName>
</protein>
<evidence type="ECO:0000313" key="3">
    <source>
        <dbReference type="EMBL" id="ESQ90276.1"/>
    </source>
</evidence>
<sequence>MSTVHHPGEDLLWDYFRGALAPGLRLSVATHLELCPHCRADLQLFSAVGSAMLDEIDGVALSESALDLALARIERPANTRPVPVAKPVKQPAFLDGFELPDLLKQVRVKNRYWVAPGVWLAPVDLPEAAKGAKTYLMYVKAGMAMPHHTHRGREITVMLQGTYVDHKGRYERGDFAMCDDSDDRHNPVMEGDVDCLCLVAQEAAIIPQTWLGWLLKPVARI</sequence>
<dbReference type="InterPro" id="IPR041916">
    <property type="entry name" value="Anti_sigma_zinc_sf"/>
</dbReference>
<dbReference type="Pfam" id="PF13490">
    <property type="entry name" value="zf-HC2"/>
    <property type="match status" value="1"/>
</dbReference>
<proteinExistence type="predicted"/>
<dbReference type="STRING" id="1121022.GCA_000376105_03234"/>
<dbReference type="AlphaFoldDB" id="V4PPS4"/>
<dbReference type="InterPro" id="IPR027383">
    <property type="entry name" value="Znf_put"/>
</dbReference>
<dbReference type="Proteomes" id="UP000017837">
    <property type="component" value="Unassembled WGS sequence"/>
</dbReference>
<accession>V4PPS4</accession>
<dbReference type="RefSeq" id="WP_018082906.1">
    <property type="nucleotide sequence ID" value="NZ_AQWM01000020.1"/>
</dbReference>
<evidence type="ECO:0000313" key="4">
    <source>
        <dbReference type="Proteomes" id="UP000017837"/>
    </source>
</evidence>
<gene>
    <name evidence="3" type="ORF">ABENE_12925</name>
</gene>
<dbReference type="SUPFAM" id="SSF51182">
    <property type="entry name" value="RmlC-like cupins"/>
    <property type="match status" value="1"/>
</dbReference>
<dbReference type="Pfam" id="PF12973">
    <property type="entry name" value="Cupin_7"/>
    <property type="match status" value="1"/>
</dbReference>
<dbReference type="Gene3D" id="2.60.120.10">
    <property type="entry name" value="Jelly Rolls"/>
    <property type="match status" value="1"/>
</dbReference>
<dbReference type="InterPro" id="IPR025979">
    <property type="entry name" value="ChrR-like_cupin_dom"/>
</dbReference>
<dbReference type="Gene3D" id="1.10.10.1320">
    <property type="entry name" value="Anti-sigma factor, zinc-finger domain"/>
    <property type="match status" value="1"/>
</dbReference>
<feature type="domain" description="Putative zinc-finger" evidence="2">
    <location>
        <begin position="9"/>
        <end position="39"/>
    </location>
</feature>